<dbReference type="GO" id="GO:0032259">
    <property type="term" value="P:methylation"/>
    <property type="evidence" value="ECO:0007669"/>
    <property type="project" value="UniProtKB-KW"/>
</dbReference>
<sequence>MQDQKEMLEINKAGWDEVADQYFGIHALPQYGPYAPTEDELHLLGEVAGKTVLEIGCGSGHSLLYMASRGAGDVWGIDLSTTQVNYAKELLQENRLTGNIQQMSMENIDDLPSEYFDIVFSVYALGWTVDMARTLSNIYKRLKNGGVLVFSWEHPIQSRLMYEDDKMTYTQSYHSEGPYKVTWRGVPVIMHHRKVSTILNKLSNAGFFIERVIEESRVPETDESSPTTWYSGMKARLSPPTIIIKCIKK</sequence>
<dbReference type="CDD" id="cd02440">
    <property type="entry name" value="AdoMet_MTases"/>
    <property type="match status" value="1"/>
</dbReference>
<dbReference type="InterPro" id="IPR029063">
    <property type="entry name" value="SAM-dependent_MTases_sf"/>
</dbReference>
<proteinExistence type="predicted"/>
<dbReference type="InterPro" id="IPR013216">
    <property type="entry name" value="Methyltransf_11"/>
</dbReference>
<keyword evidence="2" id="KW-0489">Methyltransferase</keyword>
<dbReference type="PANTHER" id="PTHR43861">
    <property type="entry name" value="TRANS-ACONITATE 2-METHYLTRANSFERASE-RELATED"/>
    <property type="match status" value="1"/>
</dbReference>
<name>A0ABW5F5M1_9BACL</name>
<organism evidence="2 3">
    <name type="scientific">Paenibacillus rhizoplanae</name>
    <dbReference type="NCBI Taxonomy" id="1917181"/>
    <lineage>
        <taxon>Bacteria</taxon>
        <taxon>Bacillati</taxon>
        <taxon>Bacillota</taxon>
        <taxon>Bacilli</taxon>
        <taxon>Bacillales</taxon>
        <taxon>Paenibacillaceae</taxon>
        <taxon>Paenibacillus</taxon>
    </lineage>
</organism>
<dbReference type="PANTHER" id="PTHR43861:SF1">
    <property type="entry name" value="TRANS-ACONITATE 2-METHYLTRANSFERASE"/>
    <property type="match status" value="1"/>
</dbReference>
<keyword evidence="3" id="KW-1185">Reference proteome</keyword>
<keyword evidence="2" id="KW-0808">Transferase</keyword>
<dbReference type="EC" id="2.1.1.-" evidence="2"/>
<evidence type="ECO:0000259" key="1">
    <source>
        <dbReference type="Pfam" id="PF08241"/>
    </source>
</evidence>
<dbReference type="Proteomes" id="UP001597448">
    <property type="component" value="Unassembled WGS sequence"/>
</dbReference>
<dbReference type="Pfam" id="PF08241">
    <property type="entry name" value="Methyltransf_11"/>
    <property type="match status" value="1"/>
</dbReference>
<dbReference type="InterPro" id="IPR006141">
    <property type="entry name" value="Intein_N"/>
</dbReference>
<dbReference type="PROSITE" id="PS50817">
    <property type="entry name" value="INTEIN_N_TER"/>
    <property type="match status" value="1"/>
</dbReference>
<dbReference type="Gene3D" id="3.40.50.150">
    <property type="entry name" value="Vaccinia Virus protein VP39"/>
    <property type="match status" value="1"/>
</dbReference>
<accession>A0ABW5F5M1</accession>
<dbReference type="EMBL" id="JBHUKY010000019">
    <property type="protein sequence ID" value="MFD2409874.1"/>
    <property type="molecule type" value="Genomic_DNA"/>
</dbReference>
<dbReference type="RefSeq" id="WP_209987146.1">
    <property type="nucleotide sequence ID" value="NZ_JBHSVQ010000001.1"/>
</dbReference>
<protein>
    <submittedName>
        <fullName evidence="2">Class I SAM-dependent methyltransferase</fullName>
        <ecNumber evidence="2">2.1.1.-</ecNumber>
    </submittedName>
</protein>
<feature type="domain" description="Methyltransferase type 11" evidence="1">
    <location>
        <begin position="53"/>
        <end position="150"/>
    </location>
</feature>
<dbReference type="SUPFAM" id="SSF53335">
    <property type="entry name" value="S-adenosyl-L-methionine-dependent methyltransferases"/>
    <property type="match status" value="1"/>
</dbReference>
<gene>
    <name evidence="2" type="ORF">ACFSX3_08335</name>
</gene>
<reference evidence="3" key="1">
    <citation type="journal article" date="2019" name="Int. J. Syst. Evol. Microbiol.">
        <title>The Global Catalogue of Microorganisms (GCM) 10K type strain sequencing project: providing services to taxonomists for standard genome sequencing and annotation.</title>
        <authorList>
            <consortium name="The Broad Institute Genomics Platform"/>
            <consortium name="The Broad Institute Genome Sequencing Center for Infectious Disease"/>
            <person name="Wu L."/>
            <person name="Ma J."/>
        </authorList>
    </citation>
    <scope>NUCLEOTIDE SEQUENCE [LARGE SCALE GENOMIC DNA]</scope>
    <source>
        <strain evidence="3">CCM 8725</strain>
    </source>
</reference>
<comment type="caution">
    <text evidence="2">The sequence shown here is derived from an EMBL/GenBank/DDBJ whole genome shotgun (WGS) entry which is preliminary data.</text>
</comment>
<evidence type="ECO:0000313" key="2">
    <source>
        <dbReference type="EMBL" id="MFD2409874.1"/>
    </source>
</evidence>
<evidence type="ECO:0000313" key="3">
    <source>
        <dbReference type="Proteomes" id="UP001597448"/>
    </source>
</evidence>
<dbReference type="GO" id="GO:0008168">
    <property type="term" value="F:methyltransferase activity"/>
    <property type="evidence" value="ECO:0007669"/>
    <property type="project" value="UniProtKB-KW"/>
</dbReference>